<evidence type="ECO:0000313" key="3">
    <source>
        <dbReference type="Proteomes" id="UP001642483"/>
    </source>
</evidence>
<dbReference type="SUPFAM" id="SSF51905">
    <property type="entry name" value="FAD/NAD(P)-binding domain"/>
    <property type="match status" value="1"/>
</dbReference>
<reference evidence="2 3" key="1">
    <citation type="submission" date="2024-02" db="EMBL/GenBank/DDBJ databases">
        <authorList>
            <person name="Daric V."/>
            <person name="Darras S."/>
        </authorList>
    </citation>
    <scope>NUCLEOTIDE SEQUENCE [LARGE SCALE GENOMIC DNA]</scope>
</reference>
<keyword evidence="3" id="KW-1185">Reference proteome</keyword>
<evidence type="ECO:0000313" key="2">
    <source>
        <dbReference type="EMBL" id="CAK8674256.1"/>
    </source>
</evidence>
<proteinExistence type="predicted"/>
<dbReference type="Gene3D" id="3.50.50.60">
    <property type="entry name" value="FAD/NAD(P)-binding domain"/>
    <property type="match status" value="2"/>
</dbReference>
<sequence>MDLEAYVMVKVAICGGGVIGTCVAHYLLENGINSTIIEGSSTACAASGKAGGFLARDWCCGSALEQFAKISFNLHRELAIKLDGKSKYDYRPLEAYSLNLCEGASSGNSCHEWLNGSNVVADSLKLIGSTDTIAQLHPFKFVETLLNYNVSQGLNVMEGAAVSGILQSNNKLTGLTLSSGDTLECDAAVLTMGPWTGIAADWASGLPSIYGQKAHSITIKPYKEIPAEAIFTEFGEYSPEIYPRPDGEVYICGMAENRKPSSALPPPQSVVPTEGSCQKIKEMSNSVSSFLKDGEVSCGQACYLPLTHDGLPLIGRVPGVRGLFSGAGHGCWGILSAPATGKALAELIAGKETDIDIIAFRLDRF</sequence>
<dbReference type="Pfam" id="PF01266">
    <property type="entry name" value="DAO"/>
    <property type="match status" value="1"/>
</dbReference>
<dbReference type="InterPro" id="IPR036188">
    <property type="entry name" value="FAD/NAD-bd_sf"/>
</dbReference>
<name>A0ABP0F5Z2_CLALP</name>
<organism evidence="2 3">
    <name type="scientific">Clavelina lepadiformis</name>
    <name type="common">Light-bulb sea squirt</name>
    <name type="synonym">Ascidia lepadiformis</name>
    <dbReference type="NCBI Taxonomy" id="159417"/>
    <lineage>
        <taxon>Eukaryota</taxon>
        <taxon>Metazoa</taxon>
        <taxon>Chordata</taxon>
        <taxon>Tunicata</taxon>
        <taxon>Ascidiacea</taxon>
        <taxon>Aplousobranchia</taxon>
        <taxon>Clavelinidae</taxon>
        <taxon>Clavelina</taxon>
    </lineage>
</organism>
<dbReference type="Proteomes" id="UP001642483">
    <property type="component" value="Unassembled WGS sequence"/>
</dbReference>
<dbReference type="Gene3D" id="3.30.9.10">
    <property type="entry name" value="D-Amino Acid Oxidase, subunit A, domain 2"/>
    <property type="match status" value="1"/>
</dbReference>
<dbReference type="InterPro" id="IPR006076">
    <property type="entry name" value="FAD-dep_OxRdtase"/>
</dbReference>
<dbReference type="PANTHER" id="PTHR13847">
    <property type="entry name" value="SARCOSINE DEHYDROGENASE-RELATED"/>
    <property type="match status" value="1"/>
</dbReference>
<dbReference type="PANTHER" id="PTHR13847:SF150">
    <property type="entry name" value="OXIDOREDUCTASE TDA3-RELATED"/>
    <property type="match status" value="1"/>
</dbReference>
<feature type="domain" description="FAD dependent oxidoreductase" evidence="1">
    <location>
        <begin position="10"/>
        <end position="347"/>
    </location>
</feature>
<comment type="caution">
    <text evidence="2">The sequence shown here is derived from an EMBL/GenBank/DDBJ whole genome shotgun (WGS) entry which is preliminary data.</text>
</comment>
<dbReference type="EMBL" id="CAWYQH010000013">
    <property type="protein sequence ID" value="CAK8674256.1"/>
    <property type="molecule type" value="Genomic_DNA"/>
</dbReference>
<gene>
    <name evidence="2" type="ORF">CVLEPA_LOCUS3973</name>
</gene>
<protein>
    <recommendedName>
        <fullName evidence="1">FAD dependent oxidoreductase domain-containing protein</fullName>
    </recommendedName>
</protein>
<accession>A0ABP0F5Z2</accession>
<evidence type="ECO:0000259" key="1">
    <source>
        <dbReference type="Pfam" id="PF01266"/>
    </source>
</evidence>